<dbReference type="Gene3D" id="2.30.42.10">
    <property type="match status" value="2"/>
</dbReference>
<keyword evidence="6 18" id="KW-0645">Protease</keyword>
<protein>
    <recommendedName>
        <fullName evidence="5">Probable periplasmic serine endoprotease DegP-like</fullName>
        <ecNumber evidence="4">3.4.21.107</ecNumber>
    </recommendedName>
    <alternativeName>
        <fullName evidence="13">Protease Do</fullName>
    </alternativeName>
</protein>
<name>A0A3P5XAV0_9RHOB</name>
<reference evidence="18 19" key="1">
    <citation type="submission" date="2018-11" db="EMBL/GenBank/DDBJ databases">
        <authorList>
            <person name="Criscuolo A."/>
        </authorList>
    </citation>
    <scope>NUCLEOTIDE SEQUENCE [LARGE SCALE GENOMIC DNA]</scope>
    <source>
        <strain evidence="18">ACIP111625</strain>
    </source>
</reference>
<keyword evidence="9" id="KW-0574">Periplasm</keyword>
<proteinExistence type="inferred from homology"/>
<dbReference type="GO" id="GO:0042597">
    <property type="term" value="C:periplasmic space"/>
    <property type="evidence" value="ECO:0007669"/>
    <property type="project" value="UniProtKB-SubCell"/>
</dbReference>
<feature type="chain" id="PRO_5039730260" description="Probable periplasmic serine endoprotease DegP-like" evidence="16">
    <location>
        <begin position="33"/>
        <end position="487"/>
    </location>
</feature>
<dbReference type="EC" id="3.4.21.107" evidence="4"/>
<feature type="active site" description="Charge relay system" evidence="14">
    <location>
        <position position="120"/>
    </location>
</feature>
<dbReference type="InterPro" id="IPR001940">
    <property type="entry name" value="Peptidase_S1C"/>
</dbReference>
<feature type="active site" description="Charge relay system" evidence="14">
    <location>
        <position position="150"/>
    </location>
</feature>
<keyword evidence="19" id="KW-1185">Reference proteome</keyword>
<dbReference type="Pfam" id="PF13365">
    <property type="entry name" value="Trypsin_2"/>
    <property type="match status" value="1"/>
</dbReference>
<evidence type="ECO:0000256" key="15">
    <source>
        <dbReference type="PIRSR" id="PIRSR611782-2"/>
    </source>
</evidence>
<gene>
    <name evidence="18" type="primary">degP1</name>
    <name evidence="18" type="ORF">XINFAN_03046</name>
</gene>
<evidence type="ECO:0000256" key="12">
    <source>
        <dbReference type="ARBA" id="ARBA00023016"/>
    </source>
</evidence>
<dbReference type="PANTHER" id="PTHR22939">
    <property type="entry name" value="SERINE PROTEASE FAMILY S1C HTRA-RELATED"/>
    <property type="match status" value="1"/>
</dbReference>
<evidence type="ECO:0000256" key="16">
    <source>
        <dbReference type="SAM" id="SignalP"/>
    </source>
</evidence>
<evidence type="ECO:0000256" key="10">
    <source>
        <dbReference type="ARBA" id="ARBA00022801"/>
    </source>
</evidence>
<feature type="signal peptide" evidence="16">
    <location>
        <begin position="1"/>
        <end position="32"/>
    </location>
</feature>
<evidence type="ECO:0000256" key="11">
    <source>
        <dbReference type="ARBA" id="ARBA00022825"/>
    </source>
</evidence>
<keyword evidence="8" id="KW-0677">Repeat</keyword>
<keyword evidence="7 16" id="KW-0732">Signal</keyword>
<comment type="catalytic activity">
    <reaction evidence="1">
        <text>Acts on substrates that are at least partially unfolded. The cleavage site P1 residue is normally between a pair of hydrophobic residues, such as Val-|-Val.</text>
        <dbReference type="EC" id="3.4.21.107"/>
    </reaction>
</comment>
<evidence type="ECO:0000259" key="17">
    <source>
        <dbReference type="PROSITE" id="PS50106"/>
    </source>
</evidence>
<dbReference type="OrthoDB" id="9758917at2"/>
<keyword evidence="11" id="KW-0720">Serine protease</keyword>
<dbReference type="Proteomes" id="UP000277498">
    <property type="component" value="Unassembled WGS sequence"/>
</dbReference>
<accession>A0A3P5XAV0</accession>
<dbReference type="PROSITE" id="PS50106">
    <property type="entry name" value="PDZ"/>
    <property type="match status" value="1"/>
</dbReference>
<dbReference type="CDD" id="cd10839">
    <property type="entry name" value="cpPDZ1_DegP-like"/>
    <property type="match status" value="1"/>
</dbReference>
<dbReference type="PRINTS" id="PR00834">
    <property type="entry name" value="PROTEASES2C"/>
</dbReference>
<evidence type="ECO:0000256" key="5">
    <source>
        <dbReference type="ARBA" id="ARBA00013958"/>
    </source>
</evidence>
<dbReference type="Pfam" id="PF13180">
    <property type="entry name" value="PDZ_2"/>
    <property type="match status" value="2"/>
</dbReference>
<comment type="similarity">
    <text evidence="3">Belongs to the peptidase S1C family.</text>
</comment>
<evidence type="ECO:0000256" key="4">
    <source>
        <dbReference type="ARBA" id="ARBA00013035"/>
    </source>
</evidence>
<evidence type="ECO:0000256" key="2">
    <source>
        <dbReference type="ARBA" id="ARBA00004418"/>
    </source>
</evidence>
<sequence>MSRIAPLRRSPAARLRNGTLLALALGAGLAFAAPAPVLAFAPPESFAELAEQISPSVVNITTASVVSRPSDGGPVVPEGSPLEDFFRDFGGPGDRGPQRSEALGSGFVISEDGYIVTNNHVIEGADEITIEFFGGEKLPAKVVGTDKQTDIALLKVEAPRPLPFVAFGNSDLARVGDWVVAMGNPLGQGFSVSAGIVSARNRELSGTYDDYLQTDAAINRGNSGGPLFNMAGEVIGVNTAILSPNGGSIGIGFSMASNVVTKVVDQLKEFGETRRGWLGVRIQDVTPDIAEAMGLEAAQGALVTDVPDGPSKDAGILAGDVIQSFNGQDIRSAGDLTRRVADAPVGEAVPVVVLREGATETLTITLGRREEAEGVSTPSGGARPGQEQGQLELLGLTLAPLSEGLRNQYGLPADAEGLVITKVDQAAEAWTKGLREGDVITEVSQQKISRLQDLQDRIGDAKKAGRKSVLLRYSRGGDLRFVALLVN</sequence>
<evidence type="ECO:0000256" key="7">
    <source>
        <dbReference type="ARBA" id="ARBA00022729"/>
    </source>
</evidence>
<dbReference type="InterPro" id="IPR036034">
    <property type="entry name" value="PDZ_sf"/>
</dbReference>
<evidence type="ECO:0000313" key="18">
    <source>
        <dbReference type="EMBL" id="VDC31673.1"/>
    </source>
</evidence>
<feature type="binding site" evidence="15">
    <location>
        <begin position="221"/>
        <end position="223"/>
    </location>
    <ligand>
        <name>substrate</name>
    </ligand>
</feature>
<dbReference type="GO" id="GO:0004252">
    <property type="term" value="F:serine-type endopeptidase activity"/>
    <property type="evidence" value="ECO:0007669"/>
    <property type="project" value="InterPro"/>
</dbReference>
<dbReference type="GO" id="GO:0006508">
    <property type="term" value="P:proteolysis"/>
    <property type="evidence" value="ECO:0007669"/>
    <property type="project" value="UniProtKB-KW"/>
</dbReference>
<feature type="domain" description="PDZ" evidence="17">
    <location>
        <begin position="267"/>
        <end position="332"/>
    </location>
</feature>
<evidence type="ECO:0000256" key="6">
    <source>
        <dbReference type="ARBA" id="ARBA00022670"/>
    </source>
</evidence>
<evidence type="ECO:0000256" key="13">
    <source>
        <dbReference type="ARBA" id="ARBA00032850"/>
    </source>
</evidence>
<dbReference type="InterPro" id="IPR009003">
    <property type="entry name" value="Peptidase_S1_PA"/>
</dbReference>
<organism evidence="18 19">
    <name type="scientific">Pseudogemmobacter humi</name>
    <dbReference type="NCBI Taxonomy" id="2483812"/>
    <lineage>
        <taxon>Bacteria</taxon>
        <taxon>Pseudomonadati</taxon>
        <taxon>Pseudomonadota</taxon>
        <taxon>Alphaproteobacteria</taxon>
        <taxon>Rhodobacterales</taxon>
        <taxon>Paracoccaceae</taxon>
        <taxon>Pseudogemmobacter</taxon>
    </lineage>
</organism>
<dbReference type="InterPro" id="IPR001478">
    <property type="entry name" value="PDZ"/>
</dbReference>
<dbReference type="EMBL" id="UXAW01000087">
    <property type="protein sequence ID" value="VDC31673.1"/>
    <property type="molecule type" value="Genomic_DNA"/>
</dbReference>
<evidence type="ECO:0000313" key="19">
    <source>
        <dbReference type="Proteomes" id="UP000277498"/>
    </source>
</evidence>
<evidence type="ECO:0000256" key="1">
    <source>
        <dbReference type="ARBA" id="ARBA00001772"/>
    </source>
</evidence>
<evidence type="ECO:0000256" key="3">
    <source>
        <dbReference type="ARBA" id="ARBA00010541"/>
    </source>
</evidence>
<dbReference type="Gene3D" id="2.40.10.120">
    <property type="match status" value="1"/>
</dbReference>
<keyword evidence="10 18" id="KW-0378">Hydrolase</keyword>
<dbReference type="AlphaFoldDB" id="A0A3P5XAV0"/>
<keyword evidence="12" id="KW-0346">Stress response</keyword>
<comment type="subcellular location">
    <subcellularLocation>
        <location evidence="2">Periplasm</location>
    </subcellularLocation>
</comment>
<evidence type="ECO:0000256" key="9">
    <source>
        <dbReference type="ARBA" id="ARBA00022764"/>
    </source>
</evidence>
<dbReference type="SUPFAM" id="SSF50494">
    <property type="entry name" value="Trypsin-like serine proteases"/>
    <property type="match status" value="1"/>
</dbReference>
<feature type="binding site" evidence="15">
    <location>
        <position position="150"/>
    </location>
    <ligand>
        <name>substrate</name>
    </ligand>
</feature>
<dbReference type="SUPFAM" id="SSF50156">
    <property type="entry name" value="PDZ domain-like"/>
    <property type="match status" value="2"/>
</dbReference>
<feature type="active site" description="Charge relay system" evidence="14">
    <location>
        <position position="223"/>
    </location>
</feature>
<dbReference type="PANTHER" id="PTHR22939:SF130">
    <property type="entry name" value="PERIPLASMIC SERINE ENDOPROTEASE DEGP-LIKE-RELATED"/>
    <property type="match status" value="1"/>
</dbReference>
<evidence type="ECO:0000256" key="14">
    <source>
        <dbReference type="PIRSR" id="PIRSR611782-1"/>
    </source>
</evidence>
<dbReference type="NCBIfam" id="TIGR02037">
    <property type="entry name" value="degP_htrA_DO"/>
    <property type="match status" value="1"/>
</dbReference>
<feature type="binding site" evidence="15">
    <location>
        <position position="120"/>
    </location>
    <ligand>
        <name>substrate</name>
    </ligand>
</feature>
<dbReference type="InterPro" id="IPR011782">
    <property type="entry name" value="Pept_S1C_Do"/>
</dbReference>
<evidence type="ECO:0000256" key="8">
    <source>
        <dbReference type="ARBA" id="ARBA00022737"/>
    </source>
</evidence>
<dbReference type="SMART" id="SM00228">
    <property type="entry name" value="PDZ"/>
    <property type="match status" value="2"/>
</dbReference>